<proteinExistence type="predicted"/>
<evidence type="ECO:0000313" key="2">
    <source>
        <dbReference type="WBParaSite" id="PS1159_v2.g19387.t1"/>
    </source>
</evidence>
<protein>
    <submittedName>
        <fullName evidence="2">ShKT domain-containing protein</fullName>
    </submittedName>
</protein>
<reference evidence="2" key="1">
    <citation type="submission" date="2022-11" db="UniProtKB">
        <authorList>
            <consortium name="WormBaseParasite"/>
        </authorList>
    </citation>
    <scope>IDENTIFICATION</scope>
</reference>
<evidence type="ECO:0000313" key="1">
    <source>
        <dbReference type="Proteomes" id="UP000887580"/>
    </source>
</evidence>
<accession>A0AC35FNY1</accession>
<name>A0AC35FNY1_9BILA</name>
<dbReference type="Proteomes" id="UP000887580">
    <property type="component" value="Unplaced"/>
</dbReference>
<sequence length="411" mass="44054">MIFRSILIFAAILPLAVFGSKREITSGETIDSDNFVRNRVAVGDKEMTSAEALEFLSGLAKNASKGGEGSLPILPPGGGGGIGGEFGPELPNNGNNGLPTIPKEENKGPISPVEESNNNNNNGGLPVTNKIDIENPNPSGRMRCQDDKTKKFIPTAQACTDAPCTDARGPQVCESLFAAPDEKTGRRDPKCDEPGYEDIAKSCRKQCAICCEDMNYSCEDDDSGLIDCQRNKDKCNGSKWFDVLSKYCAGTCGLCTKTSCRDTNADCRQMKSVCTNPEQKATMQKQCARTCGFCIPGVTSNPIVTEVPAPAPSAVKPPAPATGTNTNGNCVDVGKNCSERANLCGHPLYMEYMKKLCPKTCNSCGAHIPLAVACADAHPKCRDWVDTGFCANQYYTKEYKKKNCAKSCKLC</sequence>
<dbReference type="WBParaSite" id="PS1159_v2.g19387.t1">
    <property type="protein sequence ID" value="PS1159_v2.g19387.t1"/>
    <property type="gene ID" value="PS1159_v2.g19387"/>
</dbReference>
<organism evidence="1 2">
    <name type="scientific">Panagrolaimus sp. PS1159</name>
    <dbReference type="NCBI Taxonomy" id="55785"/>
    <lineage>
        <taxon>Eukaryota</taxon>
        <taxon>Metazoa</taxon>
        <taxon>Ecdysozoa</taxon>
        <taxon>Nematoda</taxon>
        <taxon>Chromadorea</taxon>
        <taxon>Rhabditida</taxon>
        <taxon>Tylenchina</taxon>
        <taxon>Panagrolaimomorpha</taxon>
        <taxon>Panagrolaimoidea</taxon>
        <taxon>Panagrolaimidae</taxon>
        <taxon>Panagrolaimus</taxon>
    </lineage>
</organism>